<proteinExistence type="predicted"/>
<organism evidence="1 2">
    <name type="scientific">Patagioenas fasciata monilis</name>
    <dbReference type="NCBI Taxonomy" id="372326"/>
    <lineage>
        <taxon>Eukaryota</taxon>
        <taxon>Metazoa</taxon>
        <taxon>Chordata</taxon>
        <taxon>Craniata</taxon>
        <taxon>Vertebrata</taxon>
        <taxon>Euteleostomi</taxon>
        <taxon>Archelosauria</taxon>
        <taxon>Archosauria</taxon>
        <taxon>Dinosauria</taxon>
        <taxon>Saurischia</taxon>
        <taxon>Theropoda</taxon>
        <taxon>Coelurosauria</taxon>
        <taxon>Aves</taxon>
        <taxon>Neognathae</taxon>
        <taxon>Neoaves</taxon>
        <taxon>Columbimorphae</taxon>
        <taxon>Columbiformes</taxon>
        <taxon>Columbidae</taxon>
        <taxon>Patagioenas</taxon>
    </lineage>
</organism>
<comment type="caution">
    <text evidence="1">The sequence shown here is derived from an EMBL/GenBank/DDBJ whole genome shotgun (WGS) entry which is preliminary data.</text>
</comment>
<keyword evidence="2" id="KW-1185">Reference proteome</keyword>
<evidence type="ECO:0000313" key="1">
    <source>
        <dbReference type="EMBL" id="OPJ84093.1"/>
    </source>
</evidence>
<gene>
    <name evidence="1" type="ORF">AV530_015592</name>
</gene>
<evidence type="ECO:0000313" key="2">
    <source>
        <dbReference type="Proteomes" id="UP000190648"/>
    </source>
</evidence>
<name>A0A1V4KIA4_PATFA</name>
<dbReference type="AlphaFoldDB" id="A0A1V4KIA4"/>
<reference evidence="1 2" key="1">
    <citation type="submission" date="2016-02" db="EMBL/GenBank/DDBJ databases">
        <title>Band-tailed pigeon sequencing and assembly.</title>
        <authorList>
            <person name="Soares A.E."/>
            <person name="Novak B.J."/>
            <person name="Rice E.S."/>
            <person name="O'Connell B."/>
            <person name="Chang D."/>
            <person name="Weber S."/>
            <person name="Shapiro B."/>
        </authorList>
    </citation>
    <scope>NUCLEOTIDE SEQUENCE [LARGE SCALE GENOMIC DNA]</scope>
    <source>
        <strain evidence="1">BTP2013</strain>
        <tissue evidence="1">Blood</tissue>
    </source>
</reference>
<accession>A0A1V4KIA4</accession>
<dbReference type="Proteomes" id="UP000190648">
    <property type="component" value="Unassembled WGS sequence"/>
</dbReference>
<sequence>MQLKTCRCRSAEGQDPETETVHLSWARATRGNFKSRTEKEDRTTFLATKYLMSPEADLQQFFLSINKLVGAPDSQLCHNQV</sequence>
<dbReference type="EMBL" id="LSYS01003057">
    <property type="protein sequence ID" value="OPJ84093.1"/>
    <property type="molecule type" value="Genomic_DNA"/>
</dbReference>
<protein>
    <submittedName>
        <fullName evidence="1">Uncharacterized protein</fullName>
    </submittedName>
</protein>